<reference evidence="3 4" key="1">
    <citation type="submission" date="2015-07" db="EMBL/GenBank/DDBJ databases">
        <title>High-quality draft genome sequence of Oceanobacillus caeni HM6, a bacillus isolated from a human feces.</title>
        <authorList>
            <person name="Kumar J."/>
            <person name="Verma M.K."/>
            <person name="Pandey R."/>
            <person name="Bhambi M."/>
            <person name="Chauhan N."/>
        </authorList>
    </citation>
    <scope>NUCLEOTIDE SEQUENCE [LARGE SCALE GENOMIC DNA]</scope>
    <source>
        <strain evidence="3 4">HM6</strain>
    </source>
</reference>
<accession>A0ABR5MJ97</accession>
<evidence type="ECO:0000313" key="4">
    <source>
        <dbReference type="Proteomes" id="UP000037854"/>
    </source>
</evidence>
<dbReference type="PANTHER" id="PTHR31793">
    <property type="entry name" value="4-HYDROXYBENZOYL-COA THIOESTERASE FAMILY MEMBER"/>
    <property type="match status" value="1"/>
</dbReference>
<dbReference type="Proteomes" id="UP000037854">
    <property type="component" value="Unassembled WGS sequence"/>
</dbReference>
<evidence type="ECO:0000256" key="1">
    <source>
        <dbReference type="ARBA" id="ARBA00005953"/>
    </source>
</evidence>
<keyword evidence="2" id="KW-0378">Hydrolase</keyword>
<name>A0ABR5MJ97_9BACI</name>
<dbReference type="SUPFAM" id="SSF54637">
    <property type="entry name" value="Thioesterase/thiol ester dehydrase-isomerase"/>
    <property type="match status" value="1"/>
</dbReference>
<dbReference type="Gene3D" id="3.10.129.10">
    <property type="entry name" value="Hotdog Thioesterase"/>
    <property type="match status" value="1"/>
</dbReference>
<evidence type="ECO:0000256" key="2">
    <source>
        <dbReference type="ARBA" id="ARBA00022801"/>
    </source>
</evidence>
<evidence type="ECO:0000313" key="3">
    <source>
        <dbReference type="EMBL" id="KPH74542.1"/>
    </source>
</evidence>
<organism evidence="3 4">
    <name type="scientific">Oceanobacillus caeni</name>
    <dbReference type="NCBI Taxonomy" id="405946"/>
    <lineage>
        <taxon>Bacteria</taxon>
        <taxon>Bacillati</taxon>
        <taxon>Bacillota</taxon>
        <taxon>Bacilli</taxon>
        <taxon>Bacillales</taxon>
        <taxon>Bacillaceae</taxon>
        <taxon>Oceanobacillus</taxon>
    </lineage>
</organism>
<gene>
    <name evidence="3" type="ORF">AFL42_09980</name>
</gene>
<dbReference type="InterPro" id="IPR029069">
    <property type="entry name" value="HotDog_dom_sf"/>
</dbReference>
<sequence length="139" mass="16231">MKGRGADVLLKTIITPRVSETDGVGHINNTTIPIWFEAGRNEIFKMFTSDLSFEDWRCIILNMNVDYLKQIYYGRDVIIKTHVEKIGNSSFTLYEEMFQNEELCAKGRAVYVNFNRKKQATEPIPDEIRLQLEEHLIQE</sequence>
<protein>
    <submittedName>
        <fullName evidence="3">Thioesterase</fullName>
    </submittedName>
</protein>
<dbReference type="EMBL" id="LGTK01000030">
    <property type="protein sequence ID" value="KPH74542.1"/>
    <property type="molecule type" value="Genomic_DNA"/>
</dbReference>
<dbReference type="Pfam" id="PF13279">
    <property type="entry name" value="4HBT_2"/>
    <property type="match status" value="1"/>
</dbReference>
<dbReference type="InterPro" id="IPR050563">
    <property type="entry name" value="4-hydroxybenzoyl-CoA_TE"/>
</dbReference>
<dbReference type="PANTHER" id="PTHR31793:SF27">
    <property type="entry name" value="NOVEL THIOESTERASE SUPERFAMILY DOMAIN AND SAPOSIN A-TYPE DOMAIN CONTAINING PROTEIN (0610012H03RIK)"/>
    <property type="match status" value="1"/>
</dbReference>
<comment type="caution">
    <text evidence="3">The sequence shown here is derived from an EMBL/GenBank/DDBJ whole genome shotgun (WGS) entry which is preliminary data.</text>
</comment>
<dbReference type="CDD" id="cd00586">
    <property type="entry name" value="4HBT"/>
    <property type="match status" value="1"/>
</dbReference>
<keyword evidence="4" id="KW-1185">Reference proteome</keyword>
<comment type="similarity">
    <text evidence="1">Belongs to the 4-hydroxybenzoyl-CoA thioesterase family.</text>
</comment>
<proteinExistence type="inferred from homology"/>